<evidence type="ECO:0000256" key="1">
    <source>
        <dbReference type="SAM" id="MobiDB-lite"/>
    </source>
</evidence>
<organism evidence="2 3">
    <name type="scientific">Salix koriyanagi</name>
    <dbReference type="NCBI Taxonomy" id="2511006"/>
    <lineage>
        <taxon>Eukaryota</taxon>
        <taxon>Viridiplantae</taxon>
        <taxon>Streptophyta</taxon>
        <taxon>Embryophyta</taxon>
        <taxon>Tracheophyta</taxon>
        <taxon>Spermatophyta</taxon>
        <taxon>Magnoliopsida</taxon>
        <taxon>eudicotyledons</taxon>
        <taxon>Gunneridae</taxon>
        <taxon>Pentapetalae</taxon>
        <taxon>rosids</taxon>
        <taxon>fabids</taxon>
        <taxon>Malpighiales</taxon>
        <taxon>Salicaceae</taxon>
        <taxon>Saliceae</taxon>
        <taxon>Salix</taxon>
    </lineage>
</organism>
<dbReference type="EMBL" id="JAPFFM010000016">
    <property type="protein sequence ID" value="KAJ6701300.1"/>
    <property type="molecule type" value="Genomic_DNA"/>
</dbReference>
<comment type="caution">
    <text evidence="2">The sequence shown here is derived from an EMBL/GenBank/DDBJ whole genome shotgun (WGS) entry which is preliminary data.</text>
</comment>
<reference evidence="2" key="2">
    <citation type="journal article" date="2023" name="Int. J. Mol. Sci.">
        <title>De Novo Assembly and Annotation of 11 Diverse Shrub Willow (Salix) Genomes Reveals Novel Gene Organization in Sex-Linked Regions.</title>
        <authorList>
            <person name="Hyden B."/>
            <person name="Feng K."/>
            <person name="Yates T.B."/>
            <person name="Jawdy S."/>
            <person name="Cereghino C."/>
            <person name="Smart L.B."/>
            <person name="Muchero W."/>
        </authorList>
    </citation>
    <scope>NUCLEOTIDE SEQUENCE</scope>
    <source>
        <tissue evidence="2">Shoot tip</tissue>
    </source>
</reference>
<feature type="region of interest" description="Disordered" evidence="1">
    <location>
        <begin position="50"/>
        <end position="72"/>
    </location>
</feature>
<dbReference type="AlphaFoldDB" id="A0A9Q0T5J8"/>
<proteinExistence type="predicted"/>
<accession>A0A9Q0T5J8</accession>
<dbReference type="Proteomes" id="UP001151752">
    <property type="component" value="Chromosome 1"/>
</dbReference>
<reference evidence="2" key="1">
    <citation type="submission" date="2022-11" db="EMBL/GenBank/DDBJ databases">
        <authorList>
            <person name="Hyden B.L."/>
            <person name="Feng K."/>
            <person name="Yates T."/>
            <person name="Jawdy S."/>
            <person name="Smart L.B."/>
            <person name="Muchero W."/>
        </authorList>
    </citation>
    <scope>NUCLEOTIDE SEQUENCE</scope>
    <source>
        <tissue evidence="2">Shoot tip</tissue>
    </source>
</reference>
<sequence length="72" mass="7922">MALHIRHVSRASTLQAQAVATTAWTPAINWGALRLSHLNTSSTNECHALASEIQPQHARQPSRRLGDSGRKR</sequence>
<keyword evidence="3" id="KW-1185">Reference proteome</keyword>
<gene>
    <name evidence="2" type="ORF">OIU74_012624</name>
</gene>
<feature type="non-terminal residue" evidence="2">
    <location>
        <position position="72"/>
    </location>
</feature>
<evidence type="ECO:0000313" key="3">
    <source>
        <dbReference type="Proteomes" id="UP001151752"/>
    </source>
</evidence>
<evidence type="ECO:0000313" key="2">
    <source>
        <dbReference type="EMBL" id="KAJ6701300.1"/>
    </source>
</evidence>
<protein>
    <submittedName>
        <fullName evidence="2">Uncharacterized protein</fullName>
    </submittedName>
</protein>
<name>A0A9Q0T5J8_9ROSI</name>